<accession>A0A6A8DSF5</accession>
<dbReference type="CDD" id="cd07716">
    <property type="entry name" value="RNaseZ_short-form-like_MBL-fold"/>
    <property type="match status" value="1"/>
</dbReference>
<dbReference type="InterPro" id="IPR001279">
    <property type="entry name" value="Metallo-B-lactamas"/>
</dbReference>
<keyword evidence="3" id="KW-0378">Hydrolase</keyword>
<evidence type="ECO:0000256" key="1">
    <source>
        <dbReference type="ARBA" id="ARBA00022833"/>
    </source>
</evidence>
<organism evidence="3 4">
    <name type="scientific">Aquibacillus halophilus</name>
    <dbReference type="NCBI Taxonomy" id="930132"/>
    <lineage>
        <taxon>Bacteria</taxon>
        <taxon>Bacillati</taxon>
        <taxon>Bacillota</taxon>
        <taxon>Bacilli</taxon>
        <taxon>Bacillales</taxon>
        <taxon>Bacillaceae</taxon>
        <taxon>Aquibacillus</taxon>
    </lineage>
</organism>
<evidence type="ECO:0000313" key="3">
    <source>
        <dbReference type="EMBL" id="MRH44162.1"/>
    </source>
</evidence>
<evidence type="ECO:0000259" key="2">
    <source>
        <dbReference type="SMART" id="SM00849"/>
    </source>
</evidence>
<dbReference type="OrthoDB" id="9794898at2"/>
<dbReference type="InterPro" id="IPR036866">
    <property type="entry name" value="RibonucZ/Hydroxyglut_hydro"/>
</dbReference>
<dbReference type="PANTHER" id="PTHR46018:SF4">
    <property type="entry name" value="METALLO-HYDROLASE YHFI-RELATED"/>
    <property type="match status" value="1"/>
</dbReference>
<gene>
    <name evidence="3" type="ORF">GH741_16085</name>
</gene>
<protein>
    <submittedName>
        <fullName evidence="3">MBL fold metallo-hydrolase</fullName>
    </submittedName>
</protein>
<dbReference type="SMART" id="SM00849">
    <property type="entry name" value="Lactamase_B"/>
    <property type="match status" value="1"/>
</dbReference>
<feature type="domain" description="Metallo-beta-lactamase" evidence="2">
    <location>
        <begin position="18"/>
        <end position="210"/>
    </location>
</feature>
<dbReference type="Pfam" id="PF12706">
    <property type="entry name" value="Lactamase_B_2"/>
    <property type="match status" value="1"/>
</dbReference>
<name>A0A6A8DSF5_9BACI</name>
<dbReference type="AlphaFoldDB" id="A0A6A8DSF5"/>
<dbReference type="EMBL" id="WJNG01000014">
    <property type="protein sequence ID" value="MRH44162.1"/>
    <property type="molecule type" value="Genomic_DNA"/>
</dbReference>
<proteinExistence type="predicted"/>
<dbReference type="RefSeq" id="WP_153737774.1">
    <property type="nucleotide sequence ID" value="NZ_WJNG01000014.1"/>
</dbReference>
<dbReference type="PANTHER" id="PTHR46018">
    <property type="entry name" value="ZINC PHOSPHODIESTERASE ELAC PROTEIN 1"/>
    <property type="match status" value="1"/>
</dbReference>
<dbReference type="Proteomes" id="UP000799092">
    <property type="component" value="Unassembled WGS sequence"/>
</dbReference>
<evidence type="ECO:0000313" key="4">
    <source>
        <dbReference type="Proteomes" id="UP000799092"/>
    </source>
</evidence>
<dbReference type="SUPFAM" id="SSF56281">
    <property type="entry name" value="Metallo-hydrolase/oxidoreductase"/>
    <property type="match status" value="1"/>
</dbReference>
<keyword evidence="4" id="KW-1185">Reference proteome</keyword>
<comment type="caution">
    <text evidence="3">The sequence shown here is derived from an EMBL/GenBank/DDBJ whole genome shotgun (WGS) entry which is preliminary data.</text>
</comment>
<reference evidence="3" key="1">
    <citation type="submission" date="2019-11" db="EMBL/GenBank/DDBJ databases">
        <authorList>
            <person name="Li J."/>
        </authorList>
    </citation>
    <scope>NUCLEOTIDE SEQUENCE</scope>
    <source>
        <strain evidence="3">B6B</strain>
    </source>
</reference>
<keyword evidence="1" id="KW-0862">Zinc</keyword>
<dbReference type="Gene3D" id="3.60.15.10">
    <property type="entry name" value="Ribonuclease Z/Hydroxyacylglutathione hydrolase-like"/>
    <property type="match status" value="1"/>
</dbReference>
<sequence>MKLTVIGYWGAYPAKGSATSCYLLEKDGFSCLLDCGSGALSRLQLFKDVMDIDAVVLSHYHNDHIADIGVLQYSWLVQNYINNTEEILPIYGHVEDKHGFENLTHNFTEGIPYDPEGTLNVGPFSFTFMKTEHPASCYAMRITDGEKTIVYTADSSYTKDFIPFSEAADLLITDCNFYEGQDGNKPGHMTSKEGAEIASKAGVKQLVLSHHPHFGNRADLLIQAKKYFDGTTYLAEEGLIWGN</sequence>
<dbReference type="GO" id="GO:0042781">
    <property type="term" value="F:3'-tRNA processing endoribonuclease activity"/>
    <property type="evidence" value="ECO:0007669"/>
    <property type="project" value="TreeGrafter"/>
</dbReference>